<comment type="caution">
    <text evidence="1">The sequence shown here is derived from an EMBL/GenBank/DDBJ whole genome shotgun (WGS) entry which is preliminary data.</text>
</comment>
<reference evidence="1 2" key="1">
    <citation type="submission" date="2019-09" db="EMBL/GenBank/DDBJ databases">
        <title>NBRP : Genome information of microbial organism related human and environment.</title>
        <authorList>
            <person name="Hattori M."/>
            <person name="Oshima K."/>
            <person name="Inaba H."/>
            <person name="Suda W."/>
            <person name="Sakamoto M."/>
            <person name="Iino T."/>
            <person name="Kitahara M."/>
            <person name="Oshida Y."/>
            <person name="Iida T."/>
            <person name="Kudo T."/>
            <person name="Itoh T."/>
            <person name="Ohkuma M."/>
        </authorList>
    </citation>
    <scope>NUCLEOTIDE SEQUENCE [LARGE SCALE GENOMIC DNA]</scope>
    <source>
        <strain evidence="1 2">Q-1</strain>
    </source>
</reference>
<accession>A0A5A7N4S8</accession>
<dbReference type="InterPro" id="IPR021508">
    <property type="entry name" value="Gp17-like"/>
</dbReference>
<gene>
    <name evidence="1" type="ORF">JCM17846_08100</name>
</gene>
<dbReference type="InterPro" id="IPR053745">
    <property type="entry name" value="Viral_Tail_Comp_sf"/>
</dbReference>
<protein>
    <submittedName>
        <fullName evidence="1">Uncharacterized protein</fullName>
    </submittedName>
</protein>
<evidence type="ECO:0000313" key="2">
    <source>
        <dbReference type="Proteomes" id="UP000324996"/>
    </source>
</evidence>
<keyword evidence="2" id="KW-1185">Reference proteome</keyword>
<organism evidence="1 2">
    <name type="scientific">Iodidimonas nitroreducens</name>
    <dbReference type="NCBI Taxonomy" id="1236968"/>
    <lineage>
        <taxon>Bacteria</taxon>
        <taxon>Pseudomonadati</taxon>
        <taxon>Pseudomonadota</taxon>
        <taxon>Alphaproteobacteria</taxon>
        <taxon>Iodidimonadales</taxon>
        <taxon>Iodidimonadaceae</taxon>
        <taxon>Iodidimonas</taxon>
    </lineage>
</organism>
<name>A0A5A7N4S8_9PROT</name>
<dbReference type="Gene3D" id="3.30.2000.30">
    <property type="match status" value="1"/>
</dbReference>
<dbReference type="Proteomes" id="UP000324996">
    <property type="component" value="Unassembled WGS sequence"/>
</dbReference>
<sequence>MGAGTSHAWHSATFDGEEHRLILELKADEQQLSIRALAALVIERLHDADFPIPGHALIELQFECSETYAADKNGITSCRMFFKALTVSD</sequence>
<dbReference type="EMBL" id="BKCN01000002">
    <property type="protein sequence ID" value="GER03128.1"/>
    <property type="molecule type" value="Genomic_DNA"/>
</dbReference>
<evidence type="ECO:0000313" key="1">
    <source>
        <dbReference type="EMBL" id="GER03128.1"/>
    </source>
</evidence>
<dbReference type="AlphaFoldDB" id="A0A5A7N4S8"/>
<proteinExistence type="predicted"/>
<dbReference type="Pfam" id="PF11367">
    <property type="entry name" value="Tail_completion_gp17"/>
    <property type="match status" value="1"/>
</dbReference>